<protein>
    <recommendedName>
        <fullName evidence="1">Ribosomal RNA small subunit methyltransferase J</fullName>
        <ecNumber evidence="1">2.1.1.242</ecNumber>
    </recommendedName>
    <alternativeName>
        <fullName evidence="1">16S rRNA m2G1516 methyltransferase</fullName>
    </alternativeName>
    <alternativeName>
        <fullName evidence="1">rRNA (guanine-N(2)-)-methyltransferase</fullName>
    </alternativeName>
</protein>
<dbReference type="RefSeq" id="WP_343847199.1">
    <property type="nucleotide sequence ID" value="NZ_BAAAEI010000024.1"/>
</dbReference>
<dbReference type="Pfam" id="PF04445">
    <property type="entry name" value="SAM_MT"/>
    <property type="match status" value="1"/>
</dbReference>
<comment type="catalytic activity">
    <reaction evidence="1">
        <text>guanosine(1516) in 16S rRNA + S-adenosyl-L-methionine = N(2)-methylguanosine(1516) in 16S rRNA + S-adenosyl-L-homocysteine + H(+)</text>
        <dbReference type="Rhea" id="RHEA:43220"/>
        <dbReference type="Rhea" id="RHEA-COMP:10412"/>
        <dbReference type="Rhea" id="RHEA-COMP:10413"/>
        <dbReference type="ChEBI" id="CHEBI:15378"/>
        <dbReference type="ChEBI" id="CHEBI:57856"/>
        <dbReference type="ChEBI" id="CHEBI:59789"/>
        <dbReference type="ChEBI" id="CHEBI:74269"/>
        <dbReference type="ChEBI" id="CHEBI:74481"/>
        <dbReference type="EC" id="2.1.1.242"/>
    </reaction>
</comment>
<dbReference type="EC" id="2.1.1.242" evidence="1"/>
<keyword evidence="1" id="KW-0949">S-adenosyl-L-methionine</keyword>
<organism evidence="2 3">
    <name type="scientific">Bowmanella denitrificans</name>
    <dbReference type="NCBI Taxonomy" id="366582"/>
    <lineage>
        <taxon>Bacteria</taxon>
        <taxon>Pseudomonadati</taxon>
        <taxon>Pseudomonadota</taxon>
        <taxon>Gammaproteobacteria</taxon>
        <taxon>Alteromonadales</taxon>
        <taxon>Alteromonadaceae</taxon>
        <taxon>Bowmanella</taxon>
    </lineage>
</organism>
<comment type="caution">
    <text evidence="1">Lacks conserved residue(s) required for the propagation of feature annotation.</text>
</comment>
<comment type="similarity">
    <text evidence="1">Belongs to the methyltransferase superfamily. RsmJ family.</text>
</comment>
<comment type="function">
    <text evidence="1">Specifically methylates the guanosine in position 1516 of 16S rRNA.</text>
</comment>
<comment type="subcellular location">
    <subcellularLocation>
        <location evidence="1">Cytoplasm</location>
    </subcellularLocation>
</comment>
<dbReference type="CDD" id="cd02440">
    <property type="entry name" value="AdoMet_MTases"/>
    <property type="match status" value="1"/>
</dbReference>
<evidence type="ECO:0000256" key="1">
    <source>
        <dbReference type="HAMAP-Rule" id="MF_01523"/>
    </source>
</evidence>
<keyword evidence="1 2" id="KW-0489">Methyltransferase</keyword>
<dbReference type="HAMAP" id="MF_01523">
    <property type="entry name" value="16SrRNA_methyltr_J"/>
    <property type="match status" value="1"/>
</dbReference>
<keyword evidence="1" id="KW-0698">rRNA processing</keyword>
<dbReference type="GO" id="GO:0032259">
    <property type="term" value="P:methylation"/>
    <property type="evidence" value="ECO:0007669"/>
    <property type="project" value="UniProtKB-KW"/>
</dbReference>
<evidence type="ECO:0000313" key="2">
    <source>
        <dbReference type="EMBL" id="GAA0371214.1"/>
    </source>
</evidence>
<gene>
    <name evidence="1" type="primary">rsmJ</name>
    <name evidence="2" type="ORF">GCM10009092_39450</name>
</gene>
<feature type="binding site" evidence="1">
    <location>
        <begin position="104"/>
        <end position="105"/>
    </location>
    <ligand>
        <name>S-adenosyl-L-methionine</name>
        <dbReference type="ChEBI" id="CHEBI:59789"/>
    </ligand>
</feature>
<dbReference type="PANTHER" id="PTHR36112:SF1">
    <property type="entry name" value="RIBOSOMAL RNA SMALL SUBUNIT METHYLTRANSFERASE J"/>
    <property type="match status" value="1"/>
</dbReference>
<accession>A0ABN0XS37</accession>
<dbReference type="InterPro" id="IPR029063">
    <property type="entry name" value="SAM-dependent_MTases_sf"/>
</dbReference>
<evidence type="ECO:0000313" key="3">
    <source>
        <dbReference type="Proteomes" id="UP001501757"/>
    </source>
</evidence>
<sequence>MSQIPLLPADPSLSAQAQSLAERWQLPINPDAAMGLVLWLDDQGLHLKTLDDAKMGTVQVDFASDAMAWRRQHGGGKNEAVAKAVGIKPGYRPQVLDATAGLGRDAFILASLGCQVTMLERVNAVAALLDDGLRRAAQDPELGQWLPDRLRLLPASALDKLHSWEGTPPDVVYLDPMFPHRKKSALVKKEMRLFQLLLGPDLDADTLLTPALQLAQKRVVVKRPSGAPYLNNHKPQLEMQGKANRFDIYLRHA</sequence>
<dbReference type="GO" id="GO:0008168">
    <property type="term" value="F:methyltransferase activity"/>
    <property type="evidence" value="ECO:0007669"/>
    <property type="project" value="UniProtKB-KW"/>
</dbReference>
<proteinExistence type="inferred from homology"/>
<keyword evidence="1" id="KW-0808">Transferase</keyword>
<feature type="binding site" evidence="1">
    <location>
        <begin position="120"/>
        <end position="121"/>
    </location>
    <ligand>
        <name>S-adenosyl-L-methionine</name>
        <dbReference type="ChEBI" id="CHEBI:59789"/>
    </ligand>
</feature>
<keyword evidence="1" id="KW-0963">Cytoplasm</keyword>
<dbReference type="Gene3D" id="3.40.1630.10">
    <property type="entry name" value="YhiQ-like domain"/>
    <property type="match status" value="1"/>
</dbReference>
<dbReference type="SUPFAM" id="SSF53335">
    <property type="entry name" value="S-adenosyl-L-methionine-dependent methyltransferases"/>
    <property type="match status" value="1"/>
</dbReference>
<name>A0ABN0XS37_9ALTE</name>
<feature type="binding site" evidence="1">
    <location>
        <position position="175"/>
    </location>
    <ligand>
        <name>S-adenosyl-L-methionine</name>
        <dbReference type="ChEBI" id="CHEBI:59789"/>
    </ligand>
</feature>
<reference evidence="2 3" key="1">
    <citation type="journal article" date="2019" name="Int. J. Syst. Evol. Microbiol.">
        <title>The Global Catalogue of Microorganisms (GCM) 10K type strain sequencing project: providing services to taxonomists for standard genome sequencing and annotation.</title>
        <authorList>
            <consortium name="The Broad Institute Genomics Platform"/>
            <consortium name="The Broad Institute Genome Sequencing Center for Infectious Disease"/>
            <person name="Wu L."/>
            <person name="Ma J."/>
        </authorList>
    </citation>
    <scope>NUCLEOTIDE SEQUENCE [LARGE SCALE GENOMIC DNA]</scope>
    <source>
        <strain evidence="2 3">JCM 13378</strain>
    </source>
</reference>
<dbReference type="Proteomes" id="UP001501757">
    <property type="component" value="Unassembled WGS sequence"/>
</dbReference>
<dbReference type="PANTHER" id="PTHR36112">
    <property type="entry name" value="RIBOSOMAL RNA SMALL SUBUNIT METHYLTRANSFERASE J"/>
    <property type="match status" value="1"/>
</dbReference>
<keyword evidence="3" id="KW-1185">Reference proteome</keyword>
<dbReference type="InterPro" id="IPR007536">
    <property type="entry name" value="16SrRNA_methylTrfase_J"/>
</dbReference>
<comment type="caution">
    <text evidence="2">The sequence shown here is derived from an EMBL/GenBank/DDBJ whole genome shotgun (WGS) entry which is preliminary data.</text>
</comment>
<dbReference type="Gene3D" id="3.40.50.150">
    <property type="entry name" value="Vaccinia Virus protein VP39"/>
    <property type="match status" value="1"/>
</dbReference>
<dbReference type="EMBL" id="BAAAEI010000024">
    <property type="protein sequence ID" value="GAA0371214.1"/>
    <property type="molecule type" value="Genomic_DNA"/>
</dbReference>